<dbReference type="InterPro" id="IPR009964">
    <property type="entry name" value="DUF1491"/>
</dbReference>
<comment type="caution">
    <text evidence="1">The sequence shown here is derived from an EMBL/GenBank/DDBJ whole genome shotgun (WGS) entry which is preliminary data.</text>
</comment>
<accession>A0A7W9BRS0</accession>
<dbReference type="EMBL" id="JACIJR010000003">
    <property type="protein sequence ID" value="MBB5728830.1"/>
    <property type="molecule type" value="Genomic_DNA"/>
</dbReference>
<gene>
    <name evidence="1" type="ORF">FHS99_001308</name>
</gene>
<dbReference type="Pfam" id="PF07372">
    <property type="entry name" value="DUF1491"/>
    <property type="match status" value="1"/>
</dbReference>
<name>A0A7W9BRS0_9SPHN</name>
<keyword evidence="2" id="KW-1185">Reference proteome</keyword>
<dbReference type="Gene3D" id="3.40.1530.20">
    <property type="entry name" value="Protein of unknown function (DUF1491)"/>
    <property type="match status" value="1"/>
</dbReference>
<organism evidence="1 2">
    <name type="scientific">Sphingomonas prati</name>
    <dbReference type="NCBI Taxonomy" id="1843237"/>
    <lineage>
        <taxon>Bacteria</taxon>
        <taxon>Pseudomonadati</taxon>
        <taxon>Pseudomonadota</taxon>
        <taxon>Alphaproteobacteria</taxon>
        <taxon>Sphingomonadales</taxon>
        <taxon>Sphingomonadaceae</taxon>
        <taxon>Sphingomonas</taxon>
    </lineage>
</organism>
<sequence>MTARLTATMLVSVMVRRMQAEGGNAMVVAKGDATAGAILIILAERGQPGGLVERVLGPTGYGLGATGPDDLAAPGVLSEYVERRRQRDPDLWVVELDGPGAAAVAAETMG</sequence>
<dbReference type="RefSeq" id="WP_184075112.1">
    <property type="nucleotide sequence ID" value="NZ_BMJP01000002.1"/>
</dbReference>
<evidence type="ECO:0000313" key="1">
    <source>
        <dbReference type="EMBL" id="MBB5728830.1"/>
    </source>
</evidence>
<proteinExistence type="predicted"/>
<protein>
    <recommendedName>
        <fullName evidence="3">DUF1491 domain-containing protein</fullName>
    </recommendedName>
</protein>
<evidence type="ECO:0008006" key="3">
    <source>
        <dbReference type="Google" id="ProtNLM"/>
    </source>
</evidence>
<evidence type="ECO:0000313" key="2">
    <source>
        <dbReference type="Proteomes" id="UP000546701"/>
    </source>
</evidence>
<reference evidence="1 2" key="1">
    <citation type="submission" date="2020-08" db="EMBL/GenBank/DDBJ databases">
        <title>Genomic Encyclopedia of Type Strains, Phase IV (KMG-IV): sequencing the most valuable type-strain genomes for metagenomic binning, comparative biology and taxonomic classification.</title>
        <authorList>
            <person name="Goeker M."/>
        </authorList>
    </citation>
    <scope>NUCLEOTIDE SEQUENCE [LARGE SCALE GENOMIC DNA]</scope>
    <source>
        <strain evidence="1 2">DSM 103336</strain>
    </source>
</reference>
<dbReference type="Proteomes" id="UP000546701">
    <property type="component" value="Unassembled WGS sequence"/>
</dbReference>
<dbReference type="AlphaFoldDB" id="A0A7W9BRS0"/>